<name>F2RZ36_TRIT1</name>
<dbReference type="HOGENOM" id="CLU_2051355_0_0_1"/>
<evidence type="ECO:0000313" key="2">
    <source>
        <dbReference type="Proteomes" id="UP000009172"/>
    </source>
</evidence>
<gene>
    <name evidence="1" type="ORF">TESG_04021</name>
</gene>
<evidence type="ECO:0000313" key="1">
    <source>
        <dbReference type="EMBL" id="EGD96585.1"/>
    </source>
</evidence>
<dbReference type="EMBL" id="GG698495">
    <property type="protein sequence ID" value="EGD96585.1"/>
    <property type="molecule type" value="Genomic_DNA"/>
</dbReference>
<reference evidence="2" key="1">
    <citation type="journal article" date="2012" name="MBio">
        <title>Comparative genome analysis of Trichophyton rubrum and related dermatophytes reveals candidate genes involved in infection.</title>
        <authorList>
            <person name="Martinez D.A."/>
            <person name="Oliver B.G."/>
            <person name="Graeser Y."/>
            <person name="Goldberg J.M."/>
            <person name="Li W."/>
            <person name="Martinez-Rossi N.M."/>
            <person name="Monod M."/>
            <person name="Shelest E."/>
            <person name="Barton R.C."/>
            <person name="Birch E."/>
            <person name="Brakhage A.A."/>
            <person name="Chen Z."/>
            <person name="Gurr S.J."/>
            <person name="Heiman D."/>
            <person name="Heitman J."/>
            <person name="Kosti I."/>
            <person name="Rossi A."/>
            <person name="Saif S."/>
            <person name="Samalova M."/>
            <person name="Saunders C.W."/>
            <person name="Shea T."/>
            <person name="Summerbell R.C."/>
            <person name="Xu J."/>
            <person name="Young S."/>
            <person name="Zeng Q."/>
            <person name="Birren B.W."/>
            <person name="Cuomo C.A."/>
            <person name="White T.C."/>
        </authorList>
    </citation>
    <scope>NUCLEOTIDE SEQUENCE [LARGE SCALE GENOMIC DNA]</scope>
    <source>
        <strain evidence="2">CBS 112818</strain>
    </source>
</reference>
<sequence length="120" mass="13828">MAHRRSGFCVIINSQEYPNPLLDRDTIPELALSIPYKEQALFGMDGDKVQVYFNRLDDSQSLDEYSGLLHKAMQVLLYLPKHQHVVKGLDIWQEDLHLGNIYVPKSPTDFDDLDHSNKES</sequence>
<accession>F2RZ36</accession>
<dbReference type="AlphaFoldDB" id="F2RZ36"/>
<dbReference type="Proteomes" id="UP000009172">
    <property type="component" value="Unassembled WGS sequence"/>
</dbReference>
<organism evidence="1 2">
    <name type="scientific">Trichophyton tonsurans (strain CBS 112818)</name>
    <name type="common">Scalp ringworm fungus</name>
    <dbReference type="NCBI Taxonomy" id="647933"/>
    <lineage>
        <taxon>Eukaryota</taxon>
        <taxon>Fungi</taxon>
        <taxon>Dikarya</taxon>
        <taxon>Ascomycota</taxon>
        <taxon>Pezizomycotina</taxon>
        <taxon>Eurotiomycetes</taxon>
        <taxon>Eurotiomycetidae</taxon>
        <taxon>Onygenales</taxon>
        <taxon>Arthrodermataceae</taxon>
        <taxon>Trichophyton</taxon>
    </lineage>
</organism>
<protein>
    <submittedName>
        <fullName evidence="1">Uncharacterized protein</fullName>
    </submittedName>
</protein>
<keyword evidence="2" id="KW-1185">Reference proteome</keyword>
<proteinExistence type="predicted"/>